<evidence type="ECO:0000256" key="1">
    <source>
        <dbReference type="SAM" id="MobiDB-lite"/>
    </source>
</evidence>
<evidence type="ECO:0000313" key="2">
    <source>
        <dbReference type="EMBL" id="KAK4137795.1"/>
    </source>
</evidence>
<comment type="caution">
    <text evidence="2">The sequence shown here is derived from an EMBL/GenBank/DDBJ whole genome shotgun (WGS) entry which is preliminary data.</text>
</comment>
<feature type="region of interest" description="Disordered" evidence="1">
    <location>
        <begin position="81"/>
        <end position="100"/>
    </location>
</feature>
<name>A0AAN6ZG07_9PEZI</name>
<reference evidence="2" key="2">
    <citation type="submission" date="2023-05" db="EMBL/GenBank/DDBJ databases">
        <authorList>
            <consortium name="Lawrence Berkeley National Laboratory"/>
            <person name="Steindorff A."/>
            <person name="Hensen N."/>
            <person name="Bonometti L."/>
            <person name="Westerberg I."/>
            <person name="Brannstrom I.O."/>
            <person name="Guillou S."/>
            <person name="Cros-Aarteil S."/>
            <person name="Calhoun S."/>
            <person name="Haridas S."/>
            <person name="Kuo A."/>
            <person name="Mondo S."/>
            <person name="Pangilinan J."/>
            <person name="Riley R."/>
            <person name="Labutti K."/>
            <person name="Andreopoulos B."/>
            <person name="Lipzen A."/>
            <person name="Chen C."/>
            <person name="Yanf M."/>
            <person name="Daum C."/>
            <person name="Ng V."/>
            <person name="Clum A."/>
            <person name="Ohm R."/>
            <person name="Martin F."/>
            <person name="Silar P."/>
            <person name="Natvig D."/>
            <person name="Lalanne C."/>
            <person name="Gautier V."/>
            <person name="Ament-Velasquez S.L."/>
            <person name="Kruys A."/>
            <person name="Hutchinson M.I."/>
            <person name="Powell A.J."/>
            <person name="Barry K."/>
            <person name="Miller A.N."/>
            <person name="Grigoriev I.V."/>
            <person name="Debuchy R."/>
            <person name="Gladieux P."/>
            <person name="Thoren M.H."/>
            <person name="Johannesson H."/>
        </authorList>
    </citation>
    <scope>NUCLEOTIDE SEQUENCE</scope>
    <source>
        <strain evidence="2">CBS 123565</strain>
    </source>
</reference>
<dbReference type="EMBL" id="MU853402">
    <property type="protein sequence ID" value="KAK4137795.1"/>
    <property type="molecule type" value="Genomic_DNA"/>
</dbReference>
<proteinExistence type="predicted"/>
<dbReference type="AlphaFoldDB" id="A0AAN6ZG07"/>
<keyword evidence="3" id="KW-1185">Reference proteome</keyword>
<sequence>MGPASNSTLRLQMTLHNVCSIGQTHVWVSKQSMPKGWPRPRTWSKRLLCPAHAGIHTETSVNMLSHERYFLCPPLPHYPLPQTSKNKRNKTHSSAQPLHPVAVPSFAPSIRPPIHYPPSRCTTNAVPAGNHGRIISHHCMQVFSCSSQIMRRRQCVKPGEKSKRI</sequence>
<reference evidence="2" key="1">
    <citation type="journal article" date="2023" name="Mol. Phylogenet. Evol.">
        <title>Genome-scale phylogeny and comparative genomics of the fungal order Sordariales.</title>
        <authorList>
            <person name="Hensen N."/>
            <person name="Bonometti L."/>
            <person name="Westerberg I."/>
            <person name="Brannstrom I.O."/>
            <person name="Guillou S."/>
            <person name="Cros-Aarteil S."/>
            <person name="Calhoun S."/>
            <person name="Haridas S."/>
            <person name="Kuo A."/>
            <person name="Mondo S."/>
            <person name="Pangilinan J."/>
            <person name="Riley R."/>
            <person name="LaButti K."/>
            <person name="Andreopoulos B."/>
            <person name="Lipzen A."/>
            <person name="Chen C."/>
            <person name="Yan M."/>
            <person name="Daum C."/>
            <person name="Ng V."/>
            <person name="Clum A."/>
            <person name="Steindorff A."/>
            <person name="Ohm R.A."/>
            <person name="Martin F."/>
            <person name="Silar P."/>
            <person name="Natvig D.O."/>
            <person name="Lalanne C."/>
            <person name="Gautier V."/>
            <person name="Ament-Velasquez S.L."/>
            <person name="Kruys A."/>
            <person name="Hutchinson M.I."/>
            <person name="Powell A.J."/>
            <person name="Barry K."/>
            <person name="Miller A.N."/>
            <person name="Grigoriev I.V."/>
            <person name="Debuchy R."/>
            <person name="Gladieux P."/>
            <person name="Hiltunen Thoren M."/>
            <person name="Johannesson H."/>
        </authorList>
    </citation>
    <scope>NUCLEOTIDE SEQUENCE</scope>
    <source>
        <strain evidence="2">CBS 123565</strain>
    </source>
</reference>
<protein>
    <submittedName>
        <fullName evidence="2">Uncharacterized protein</fullName>
    </submittedName>
</protein>
<gene>
    <name evidence="2" type="ORF">BT67DRAFT_121594</name>
</gene>
<organism evidence="2 3">
    <name type="scientific">Trichocladium antarcticum</name>
    <dbReference type="NCBI Taxonomy" id="1450529"/>
    <lineage>
        <taxon>Eukaryota</taxon>
        <taxon>Fungi</taxon>
        <taxon>Dikarya</taxon>
        <taxon>Ascomycota</taxon>
        <taxon>Pezizomycotina</taxon>
        <taxon>Sordariomycetes</taxon>
        <taxon>Sordariomycetidae</taxon>
        <taxon>Sordariales</taxon>
        <taxon>Chaetomiaceae</taxon>
        <taxon>Trichocladium</taxon>
    </lineage>
</organism>
<dbReference type="Proteomes" id="UP001304895">
    <property type="component" value="Unassembled WGS sequence"/>
</dbReference>
<evidence type="ECO:0000313" key="3">
    <source>
        <dbReference type="Proteomes" id="UP001304895"/>
    </source>
</evidence>
<accession>A0AAN6ZG07</accession>